<protein>
    <recommendedName>
        <fullName evidence="4">SecA family profile domain-containing protein</fullName>
    </recommendedName>
</protein>
<accession>A0A1D8GIJ8</accession>
<dbReference type="Pfam" id="PF07517">
    <property type="entry name" value="SecA_DEAD"/>
    <property type="match status" value="1"/>
</dbReference>
<dbReference type="AlphaFoldDB" id="A0A1D8GIJ8"/>
<dbReference type="InterPro" id="IPR000185">
    <property type="entry name" value="SecA"/>
</dbReference>
<sequence length="124" mass="13847">MFKNLFSFKNTIQNLYKPGSYDLEPYQRLLADIDKIQLSTLRNEGLKNMSAGLKRQVQEGVSPDQLLPEAFALVRKVAHRVTGMRPFDVQMIAGIAMHQGKIAEMQTGAIGKTLNKIQSIGKSI</sequence>
<dbReference type="GO" id="GO:0017038">
    <property type="term" value="P:protein import"/>
    <property type="evidence" value="ECO:0007669"/>
    <property type="project" value="InterPro"/>
</dbReference>
<keyword evidence="2" id="KW-0813">Transport</keyword>
<dbReference type="GO" id="GO:0031522">
    <property type="term" value="C:cell envelope Sec protein transport complex"/>
    <property type="evidence" value="ECO:0007669"/>
    <property type="project" value="TreeGrafter"/>
</dbReference>
<dbReference type="EMBL" id="CP017269">
    <property type="protein sequence ID" value="AOT70744.1"/>
    <property type="molecule type" value="Genomic_DNA"/>
</dbReference>
<keyword evidence="1" id="KW-0472">Membrane</keyword>
<evidence type="ECO:0000256" key="2">
    <source>
        <dbReference type="ARBA" id="ARBA00022927"/>
    </source>
</evidence>
<dbReference type="Gene3D" id="3.40.50.300">
    <property type="entry name" value="P-loop containing nucleotide triphosphate hydrolases"/>
    <property type="match status" value="1"/>
</dbReference>
<dbReference type="RefSeq" id="WP_069977839.1">
    <property type="nucleotide sequence ID" value="NZ_CP017269.1"/>
</dbReference>
<gene>
    <name evidence="5" type="ORF">Gferi_14860</name>
</gene>
<organism evidence="5 6">
    <name type="scientific">Geosporobacter ferrireducens</name>
    <dbReference type="NCBI Taxonomy" id="1424294"/>
    <lineage>
        <taxon>Bacteria</taxon>
        <taxon>Bacillati</taxon>
        <taxon>Bacillota</taxon>
        <taxon>Clostridia</taxon>
        <taxon>Peptostreptococcales</taxon>
        <taxon>Thermotaleaceae</taxon>
        <taxon>Geosporobacter</taxon>
    </lineage>
</organism>
<keyword evidence="2" id="KW-0653">Protein transport</keyword>
<dbReference type="InterPro" id="IPR011115">
    <property type="entry name" value="SecA_DEAD"/>
</dbReference>
<evidence type="ECO:0000256" key="3">
    <source>
        <dbReference type="ARBA" id="ARBA00023010"/>
    </source>
</evidence>
<dbReference type="InterPro" id="IPR014018">
    <property type="entry name" value="SecA_motor_DEAD"/>
</dbReference>
<dbReference type="SUPFAM" id="SSF52540">
    <property type="entry name" value="P-loop containing nucleoside triphosphate hydrolases"/>
    <property type="match status" value="1"/>
</dbReference>
<keyword evidence="1" id="KW-1003">Cell membrane</keyword>
<evidence type="ECO:0000313" key="5">
    <source>
        <dbReference type="EMBL" id="AOT70744.1"/>
    </source>
</evidence>
<proteinExistence type="predicted"/>
<evidence type="ECO:0000259" key="4">
    <source>
        <dbReference type="PROSITE" id="PS51196"/>
    </source>
</evidence>
<dbReference type="GO" id="GO:0005524">
    <property type="term" value="F:ATP binding"/>
    <property type="evidence" value="ECO:0007669"/>
    <property type="project" value="InterPro"/>
</dbReference>
<keyword evidence="6" id="KW-1185">Reference proteome</keyword>
<dbReference type="KEGG" id="gfe:Gferi_14860"/>
<dbReference type="InterPro" id="IPR027417">
    <property type="entry name" value="P-loop_NTPase"/>
</dbReference>
<evidence type="ECO:0000313" key="6">
    <source>
        <dbReference type="Proteomes" id="UP000095743"/>
    </source>
</evidence>
<dbReference type="PROSITE" id="PS51196">
    <property type="entry name" value="SECA_MOTOR_DEAD"/>
    <property type="match status" value="1"/>
</dbReference>
<dbReference type="SMART" id="SM00957">
    <property type="entry name" value="SecA_DEAD"/>
    <property type="match status" value="1"/>
</dbReference>
<dbReference type="STRING" id="1424294.Gferi_14860"/>
<dbReference type="Proteomes" id="UP000095743">
    <property type="component" value="Chromosome"/>
</dbReference>
<dbReference type="GO" id="GO:0005829">
    <property type="term" value="C:cytosol"/>
    <property type="evidence" value="ECO:0007669"/>
    <property type="project" value="TreeGrafter"/>
</dbReference>
<dbReference type="GO" id="GO:0006605">
    <property type="term" value="P:protein targeting"/>
    <property type="evidence" value="ECO:0007669"/>
    <property type="project" value="InterPro"/>
</dbReference>
<dbReference type="GO" id="GO:0005886">
    <property type="term" value="C:plasma membrane"/>
    <property type="evidence" value="ECO:0007669"/>
    <property type="project" value="TreeGrafter"/>
</dbReference>
<name>A0A1D8GIJ8_9FIRM</name>
<dbReference type="GO" id="GO:0043952">
    <property type="term" value="P:protein transport by the Sec complex"/>
    <property type="evidence" value="ECO:0007669"/>
    <property type="project" value="TreeGrafter"/>
</dbReference>
<reference evidence="5 6" key="1">
    <citation type="submission" date="2016-09" db="EMBL/GenBank/DDBJ databases">
        <title>Genomic analysis reveals versatility of anaerobic energy metabolism of Geosporobacter ferrireducens IRF9 of phylum Firmicutes.</title>
        <authorList>
            <person name="Kim S.-J."/>
        </authorList>
    </citation>
    <scope>NUCLEOTIDE SEQUENCE [LARGE SCALE GENOMIC DNA]</scope>
    <source>
        <strain evidence="5 6">IRF9</strain>
    </source>
</reference>
<dbReference type="PANTHER" id="PTHR30612:SF0">
    <property type="entry name" value="CHLOROPLAST PROTEIN-TRANSPORTING ATPASE"/>
    <property type="match status" value="1"/>
</dbReference>
<dbReference type="GO" id="GO:0006886">
    <property type="term" value="P:intracellular protein transport"/>
    <property type="evidence" value="ECO:0007669"/>
    <property type="project" value="InterPro"/>
</dbReference>
<evidence type="ECO:0000256" key="1">
    <source>
        <dbReference type="ARBA" id="ARBA00022475"/>
    </source>
</evidence>
<keyword evidence="3" id="KW-0811">Translocation</keyword>
<dbReference type="PANTHER" id="PTHR30612">
    <property type="entry name" value="SECA INNER MEMBRANE COMPONENT OF SEC PROTEIN SECRETION SYSTEM"/>
    <property type="match status" value="1"/>
</dbReference>
<feature type="domain" description="SecA family profile" evidence="4">
    <location>
        <begin position="8"/>
        <end position="124"/>
    </location>
</feature>